<gene>
    <name evidence="2" type="ORF">HAD_11625</name>
</gene>
<keyword evidence="1" id="KW-0812">Transmembrane</keyword>
<dbReference type="EMBL" id="ARYH01000001">
    <property type="protein sequence ID" value="KCZ86334.1"/>
    <property type="molecule type" value="Genomic_DNA"/>
</dbReference>
<dbReference type="AlphaFoldDB" id="A0A069E8G7"/>
<protein>
    <recommendedName>
        <fullName evidence="1">SURF1-like protein</fullName>
    </recommendedName>
</protein>
<evidence type="ECO:0000313" key="3">
    <source>
        <dbReference type="Proteomes" id="UP000027446"/>
    </source>
</evidence>
<dbReference type="STRING" id="1280949.HAD_11625"/>
<evidence type="ECO:0000256" key="1">
    <source>
        <dbReference type="RuleBase" id="RU363076"/>
    </source>
</evidence>
<organism evidence="2 3">
    <name type="scientific">Hyphomonas adhaerens MHS-3</name>
    <dbReference type="NCBI Taxonomy" id="1280949"/>
    <lineage>
        <taxon>Bacteria</taxon>
        <taxon>Pseudomonadati</taxon>
        <taxon>Pseudomonadota</taxon>
        <taxon>Alphaproteobacteria</taxon>
        <taxon>Hyphomonadales</taxon>
        <taxon>Hyphomonadaceae</taxon>
        <taxon>Hyphomonas</taxon>
    </lineage>
</organism>
<feature type="transmembrane region" description="Helical" evidence="1">
    <location>
        <begin position="6"/>
        <end position="25"/>
    </location>
</feature>
<sequence length="229" mass="25974">MTFRPYPVMTVLTLISLGILIWLGNWQYGRFTEKMALDRQTPDWTVLDGEIVPGSEILSYYFVEGQSGWMRVVAVDTGEAVVYTPIEIVQQIDPPGVCEGEHCPAGRLSARGVYKPAFKRNAFTAADDKANRVFYVLDPAEFASLLPDEPASRVKLEVFEPEVIRFVSESGPYLIDNPYARLRLDDELPPQRHFGYAITWWGLAMALIGVYLAFHHQKGRLRFRNEGKS</sequence>
<dbReference type="Proteomes" id="UP000027446">
    <property type="component" value="Unassembled WGS sequence"/>
</dbReference>
<dbReference type="Pfam" id="PF02104">
    <property type="entry name" value="SURF1"/>
    <property type="match status" value="1"/>
</dbReference>
<keyword evidence="1" id="KW-1133">Transmembrane helix</keyword>
<comment type="subcellular location">
    <subcellularLocation>
        <location evidence="1">Cell membrane</location>
        <topology evidence="1">Multi-pass membrane protein</topology>
    </subcellularLocation>
</comment>
<feature type="transmembrane region" description="Helical" evidence="1">
    <location>
        <begin position="193"/>
        <end position="214"/>
    </location>
</feature>
<dbReference type="OrthoDB" id="6079986at2"/>
<accession>A0A069E8G7</accession>
<comment type="caution">
    <text evidence="2">The sequence shown here is derived from an EMBL/GenBank/DDBJ whole genome shotgun (WGS) entry which is preliminary data.</text>
</comment>
<dbReference type="PATRIC" id="fig|1280949.3.peg.2380"/>
<dbReference type="RefSeq" id="WP_084331908.1">
    <property type="nucleotide sequence ID" value="NZ_ARYH01000001.1"/>
</dbReference>
<proteinExistence type="inferred from homology"/>
<evidence type="ECO:0000313" key="2">
    <source>
        <dbReference type="EMBL" id="KCZ86334.1"/>
    </source>
</evidence>
<dbReference type="GO" id="GO:0005886">
    <property type="term" value="C:plasma membrane"/>
    <property type="evidence" value="ECO:0007669"/>
    <property type="project" value="UniProtKB-SubCell"/>
</dbReference>
<keyword evidence="1" id="KW-1003">Cell membrane</keyword>
<keyword evidence="1" id="KW-0472">Membrane</keyword>
<name>A0A069E8G7_9PROT</name>
<comment type="similarity">
    <text evidence="1">Belongs to the SURF1 family.</text>
</comment>
<reference evidence="2 3" key="1">
    <citation type="journal article" date="2014" name="Antonie Van Leeuwenhoek">
        <title>Hyphomonas beringensis sp. nov. and Hyphomonas chukchiensis sp. nov., isolated from surface seawater of the Bering Sea and Chukchi Sea.</title>
        <authorList>
            <person name="Li C."/>
            <person name="Lai Q."/>
            <person name="Li G."/>
            <person name="Dong C."/>
            <person name="Wang J."/>
            <person name="Liao Y."/>
            <person name="Shao Z."/>
        </authorList>
    </citation>
    <scope>NUCLEOTIDE SEQUENCE [LARGE SCALE GENOMIC DNA]</scope>
    <source>
        <strain evidence="2 3">MHS-3</strain>
    </source>
</reference>
<dbReference type="eggNOG" id="COG3346">
    <property type="taxonomic scope" value="Bacteria"/>
</dbReference>
<keyword evidence="3" id="KW-1185">Reference proteome</keyword>
<dbReference type="InterPro" id="IPR002994">
    <property type="entry name" value="Surf1/Shy1"/>
</dbReference>